<evidence type="ECO:0000313" key="3">
    <source>
        <dbReference type="Proteomes" id="UP001566476"/>
    </source>
</evidence>
<dbReference type="SUPFAM" id="SSF52833">
    <property type="entry name" value="Thioredoxin-like"/>
    <property type="match status" value="1"/>
</dbReference>
<dbReference type="Pfam" id="PF01323">
    <property type="entry name" value="DSBA"/>
    <property type="match status" value="1"/>
</dbReference>
<reference evidence="2 3" key="1">
    <citation type="submission" date="2024-07" db="EMBL/GenBank/DDBJ databases">
        <authorList>
            <person name="Thanompreechachai J."/>
            <person name="Duangmal K."/>
        </authorList>
    </citation>
    <scope>NUCLEOTIDE SEQUENCE [LARGE SCALE GENOMIC DNA]</scope>
    <source>
        <strain evidence="2 3">TBRC 1896</strain>
    </source>
</reference>
<feature type="domain" description="DSBA-like thioredoxin" evidence="1">
    <location>
        <begin position="3"/>
        <end position="210"/>
    </location>
</feature>
<dbReference type="Proteomes" id="UP001566476">
    <property type="component" value="Unassembled WGS sequence"/>
</dbReference>
<evidence type="ECO:0000259" key="1">
    <source>
        <dbReference type="Pfam" id="PF01323"/>
    </source>
</evidence>
<gene>
    <name evidence="2" type="ORF">AB2L28_13330</name>
</gene>
<comment type="caution">
    <text evidence="2">The sequence shown here is derived from an EMBL/GenBank/DDBJ whole genome shotgun (WGS) entry which is preliminary data.</text>
</comment>
<sequence length="238" mass="25963">MKVEIWSDVVCPWCYIGKRRFESALRDFEHADDVEVVWRSFELDPTTETVHERADGPGDAHLRRLSAKFGRPVEEVAPMVAHVDETAAAEGLEFHQDVSVPANTVKAHQLLHLAADRGVQGAVKERLLRAHFTEGEPVGDDETLVRLVAEAGLDADEARAVLAEDRYLSAVRADVAEARALGARGVPFFVVDRTYGISGAQPTEQFAQVLRRAWAESHPLTLVGDSSADACGPDGCAI</sequence>
<proteinExistence type="predicted"/>
<dbReference type="EMBL" id="JBGGTQ010000006">
    <property type="protein sequence ID" value="MEZ0493218.1"/>
    <property type="molecule type" value="Genomic_DNA"/>
</dbReference>
<dbReference type="InterPro" id="IPR001853">
    <property type="entry name" value="DSBA-like_thioredoxin_dom"/>
</dbReference>
<accession>A0ABV4I3G6</accession>
<protein>
    <submittedName>
        <fullName evidence="2">DsbA family oxidoreductase</fullName>
    </submittedName>
</protein>
<dbReference type="InterPro" id="IPR036249">
    <property type="entry name" value="Thioredoxin-like_sf"/>
</dbReference>
<dbReference type="CDD" id="cd03024">
    <property type="entry name" value="DsbA_FrnE"/>
    <property type="match status" value="1"/>
</dbReference>
<dbReference type="Gene3D" id="3.40.30.10">
    <property type="entry name" value="Glutaredoxin"/>
    <property type="match status" value="1"/>
</dbReference>
<dbReference type="PANTHER" id="PTHR13887:SF41">
    <property type="entry name" value="THIOREDOXIN SUPERFAMILY PROTEIN"/>
    <property type="match status" value="1"/>
</dbReference>
<organism evidence="2 3">
    <name type="scientific">Kineococcus mangrovi</name>
    <dbReference type="NCBI Taxonomy" id="1660183"/>
    <lineage>
        <taxon>Bacteria</taxon>
        <taxon>Bacillati</taxon>
        <taxon>Actinomycetota</taxon>
        <taxon>Actinomycetes</taxon>
        <taxon>Kineosporiales</taxon>
        <taxon>Kineosporiaceae</taxon>
        <taxon>Kineococcus</taxon>
    </lineage>
</organism>
<keyword evidence="3" id="KW-1185">Reference proteome</keyword>
<evidence type="ECO:0000313" key="2">
    <source>
        <dbReference type="EMBL" id="MEZ0493218.1"/>
    </source>
</evidence>
<dbReference type="PANTHER" id="PTHR13887">
    <property type="entry name" value="GLUTATHIONE S-TRANSFERASE KAPPA"/>
    <property type="match status" value="1"/>
</dbReference>
<name>A0ABV4I3G6_9ACTN</name>